<keyword evidence="3" id="KW-1185">Reference proteome</keyword>
<dbReference type="EMBL" id="WIWV01000056">
    <property type="protein sequence ID" value="KAF7715575.1"/>
    <property type="molecule type" value="Genomic_DNA"/>
</dbReference>
<feature type="compositionally biased region" description="Basic and acidic residues" evidence="1">
    <location>
        <begin position="19"/>
        <end position="39"/>
    </location>
</feature>
<sequence>MGWYDNEKRKDPVQQLDPGLREFLEKETPDKYATARDTDSFNIPPAHEPEPEPVQSFGYPDDDRRVPAASLFQDGRYADLWKTYKAPARVDSGPASDSEVVERYKGRANTVKNAALENCAFEQQAFLSCAKTGDWQEKVKSRVTACAAQRHTFNRCFDMQTKFLMALGYAASLERKPDVEERIQVHADKLFHQMLDYEKEVEEARATGSQPPPLRSLFNPDQSSRVESFAGAPMEIPGGEEVPADLKPTKPLLKLTPHERELEIRSHNARIEQKKQFSEEVTAYLKKHTSSRAKREEKAVGWFGETIGRLFW</sequence>
<evidence type="ECO:0000256" key="1">
    <source>
        <dbReference type="SAM" id="MobiDB-lite"/>
    </source>
</evidence>
<feature type="region of interest" description="Disordered" evidence="1">
    <location>
        <begin position="1"/>
        <end position="61"/>
    </location>
</feature>
<proteinExistence type="predicted"/>
<evidence type="ECO:0000313" key="3">
    <source>
        <dbReference type="Proteomes" id="UP000631181"/>
    </source>
</evidence>
<feature type="compositionally biased region" description="Basic and acidic residues" evidence="1">
    <location>
        <begin position="1"/>
        <end position="12"/>
    </location>
</feature>
<accession>A0A8J8W109</accession>
<reference evidence="2" key="1">
    <citation type="journal article" date="2020" name="Front. Microbiol.">
        <title>Gene regulatory networks of Penicillium echinulatum 2HH and Penicillium oxalicum 114-2 inferred by a computational biology approach.</title>
        <authorList>
            <person name="Lenz A.R."/>
            <person name="Galan-Vasquez E."/>
            <person name="Balbinot E."/>
            <person name="De Abreu F.P."/>
            <person name="De Oliveira N.S."/>
            <person name="Da Rosa L.O."/>
            <person name="De Avila E Silva S."/>
            <person name="Camassola M."/>
            <person name="Dillon A.J.P."/>
            <person name="Perez-Rueda E."/>
        </authorList>
    </citation>
    <scope>NUCLEOTIDE SEQUENCE</scope>
    <source>
        <strain evidence="2">S1M29</strain>
    </source>
</reference>
<evidence type="ECO:0000313" key="2">
    <source>
        <dbReference type="EMBL" id="KAF7715575.1"/>
    </source>
</evidence>
<dbReference type="OrthoDB" id="2103031at2759"/>
<dbReference type="Proteomes" id="UP000631181">
    <property type="component" value="Unassembled WGS sequence"/>
</dbReference>
<name>A0A8J8W109_9EURO</name>
<comment type="caution">
    <text evidence="2">The sequence shown here is derived from an EMBL/GenBank/DDBJ whole genome shotgun (WGS) entry which is preliminary data.</text>
</comment>
<dbReference type="AlphaFoldDB" id="A0A8J8W109"/>
<gene>
    <name evidence="2" type="ORF">PECM_006720</name>
</gene>
<protein>
    <submittedName>
        <fullName evidence="2">Uncharacterized protein</fullName>
    </submittedName>
</protein>
<organism evidence="2 3">
    <name type="scientific">Penicillium ucsense</name>
    <dbReference type="NCBI Taxonomy" id="2839758"/>
    <lineage>
        <taxon>Eukaryota</taxon>
        <taxon>Fungi</taxon>
        <taxon>Dikarya</taxon>
        <taxon>Ascomycota</taxon>
        <taxon>Pezizomycotina</taxon>
        <taxon>Eurotiomycetes</taxon>
        <taxon>Eurotiomycetidae</taxon>
        <taxon>Eurotiales</taxon>
        <taxon>Aspergillaceae</taxon>
        <taxon>Penicillium</taxon>
    </lineage>
</organism>